<dbReference type="Gene3D" id="3.90.1300.10">
    <property type="entry name" value="Amidase signature (AS) domain"/>
    <property type="match status" value="1"/>
</dbReference>
<dbReference type="PIRSF" id="PIRSF001221">
    <property type="entry name" value="Amidase_fungi"/>
    <property type="match status" value="1"/>
</dbReference>
<dbReference type="Pfam" id="PF01425">
    <property type="entry name" value="Amidase"/>
    <property type="match status" value="1"/>
</dbReference>
<dbReference type="SUPFAM" id="SSF75304">
    <property type="entry name" value="Amidase signature (AS) enzymes"/>
    <property type="match status" value="1"/>
</dbReference>
<sequence length="487" mass="51259">MTTEVPYESARSIADGVRSGELSPVDVVETYLDRIERFNPDLNALVTVTAESAREAAAEAERAVERGDDLGPLHGVPVAIKDLNRTRGVRTTYGSAAFADNVPDVDDTAVARLREAGAIVVGKTNTPEFGRKTVTDNPLFGASANPWDLDRTTGGSSGGSAAAVAAGLVPIALGSDAAGSIRIPSSACGVFGLLPDFGRVPDGPDRPDAFENVLPYTFLGPIARTVGDAALMLDAMAGPDVGEPYSLPAPEGSYLDALDASVSSLTIGYSPTFGGFRVDPVVREAVESALDTLSAAGATIRQLDLSFGDSWDERHDALEWILQERYVGLYENLKRTAGVDLLETDREITPEVVSRIRAGLELDASTMAAARRRRTAVYDEIQRGLDGVDVLATPTLSRTAPELETTDPTVDGEPVHPMHGWTLTWPLNLSGNPAGSVPVGFDDGLPVGMQLVGHRLDDRGVVAACAAVERELPWVGSYPPTGLGGTA</sequence>
<protein>
    <submittedName>
        <fullName evidence="2">Amidase</fullName>
    </submittedName>
</protein>
<dbReference type="PANTHER" id="PTHR11895:SF7">
    <property type="entry name" value="GLUTAMYL-TRNA(GLN) AMIDOTRANSFERASE SUBUNIT A, MITOCHONDRIAL"/>
    <property type="match status" value="1"/>
</dbReference>
<accession>A0A7D5KNP2</accession>
<dbReference type="GO" id="GO:0003824">
    <property type="term" value="F:catalytic activity"/>
    <property type="evidence" value="ECO:0007669"/>
    <property type="project" value="InterPro"/>
</dbReference>
<dbReference type="InterPro" id="IPR036928">
    <property type="entry name" value="AS_sf"/>
</dbReference>
<dbReference type="AlphaFoldDB" id="A0A7D5KNP2"/>
<proteinExistence type="predicted"/>
<reference evidence="2 3" key="1">
    <citation type="submission" date="2020-07" db="EMBL/GenBank/DDBJ databases">
        <title>Gai3-2, isolated from salt lake.</title>
        <authorList>
            <person name="Cui H."/>
            <person name="Shi X."/>
        </authorList>
    </citation>
    <scope>NUCLEOTIDE SEQUENCE [LARGE SCALE GENOMIC DNA]</scope>
    <source>
        <strain evidence="2 3">Gai3-2</strain>
    </source>
</reference>
<dbReference type="RefSeq" id="WP_179170236.1">
    <property type="nucleotide sequence ID" value="NZ_CP058529.1"/>
</dbReference>
<name>A0A7D5KNP2_9EURY</name>
<dbReference type="GeneID" id="56030047"/>
<evidence type="ECO:0000313" key="3">
    <source>
        <dbReference type="Proteomes" id="UP000509750"/>
    </source>
</evidence>
<organism evidence="2 3">
    <name type="scientific">Halorarum halophilum</name>
    <dbReference type="NCBI Taxonomy" id="2743090"/>
    <lineage>
        <taxon>Archaea</taxon>
        <taxon>Methanobacteriati</taxon>
        <taxon>Methanobacteriota</taxon>
        <taxon>Stenosarchaea group</taxon>
        <taxon>Halobacteria</taxon>
        <taxon>Halobacteriales</taxon>
        <taxon>Haloferacaceae</taxon>
        <taxon>Halorarum</taxon>
    </lineage>
</organism>
<keyword evidence="3" id="KW-1185">Reference proteome</keyword>
<feature type="domain" description="Amidase" evidence="1">
    <location>
        <begin position="26"/>
        <end position="461"/>
    </location>
</feature>
<gene>
    <name evidence="2" type="ORF">HUG10_14400</name>
</gene>
<dbReference type="OrthoDB" id="359273at2157"/>
<dbReference type="InterPro" id="IPR000120">
    <property type="entry name" value="Amidase"/>
</dbReference>
<dbReference type="KEGG" id="halg:HUG10_14400"/>
<evidence type="ECO:0000259" key="1">
    <source>
        <dbReference type="Pfam" id="PF01425"/>
    </source>
</evidence>
<dbReference type="EMBL" id="CP058529">
    <property type="protein sequence ID" value="QLG28662.1"/>
    <property type="molecule type" value="Genomic_DNA"/>
</dbReference>
<dbReference type="PANTHER" id="PTHR11895">
    <property type="entry name" value="TRANSAMIDASE"/>
    <property type="match status" value="1"/>
</dbReference>
<dbReference type="Proteomes" id="UP000509750">
    <property type="component" value="Chromosome"/>
</dbReference>
<dbReference type="InterPro" id="IPR020556">
    <property type="entry name" value="Amidase_CS"/>
</dbReference>
<dbReference type="InterPro" id="IPR023631">
    <property type="entry name" value="Amidase_dom"/>
</dbReference>
<evidence type="ECO:0000313" key="2">
    <source>
        <dbReference type="EMBL" id="QLG28662.1"/>
    </source>
</evidence>
<dbReference type="PROSITE" id="PS00571">
    <property type="entry name" value="AMIDASES"/>
    <property type="match status" value="1"/>
</dbReference>